<keyword evidence="19" id="KW-1185">Reference proteome</keyword>
<feature type="domain" description="CR-type" evidence="17">
    <location>
        <begin position="133"/>
        <end position="211"/>
    </location>
</feature>
<dbReference type="GO" id="GO:0031072">
    <property type="term" value="F:heat shock protein binding"/>
    <property type="evidence" value="ECO:0007669"/>
    <property type="project" value="InterPro"/>
</dbReference>
<keyword evidence="8 14" id="KW-0862">Zinc</keyword>
<dbReference type="SUPFAM" id="SSF57938">
    <property type="entry name" value="DnaJ/Hsp40 cysteine-rich domain"/>
    <property type="match status" value="1"/>
</dbReference>
<evidence type="ECO:0000256" key="6">
    <source>
        <dbReference type="ARBA" id="ARBA00022737"/>
    </source>
</evidence>
<evidence type="ECO:0000256" key="8">
    <source>
        <dbReference type="ARBA" id="ARBA00022833"/>
    </source>
</evidence>
<evidence type="ECO:0000256" key="1">
    <source>
        <dbReference type="ARBA" id="ARBA00004496"/>
    </source>
</evidence>
<feature type="repeat" description="CXXCXGXG motif" evidence="14">
    <location>
        <begin position="185"/>
        <end position="192"/>
    </location>
</feature>
<protein>
    <recommendedName>
        <fullName evidence="13 14">Chaperone protein DnaJ</fullName>
    </recommendedName>
</protein>
<dbReference type="InterPro" id="IPR001623">
    <property type="entry name" value="DnaJ_domain"/>
</dbReference>
<dbReference type="CDD" id="cd10747">
    <property type="entry name" value="DnaJ_C"/>
    <property type="match status" value="1"/>
</dbReference>
<dbReference type="RefSeq" id="WP_183347844.1">
    <property type="nucleotide sequence ID" value="NZ_JACHEO010000001.1"/>
</dbReference>
<comment type="subcellular location">
    <subcellularLocation>
        <location evidence="1 14">Cytoplasm</location>
    </subcellularLocation>
</comment>
<proteinExistence type="inferred from homology"/>
<dbReference type="PANTHER" id="PTHR43096:SF52">
    <property type="entry name" value="DNAJ HOMOLOG 1, MITOCHONDRIAL-RELATED"/>
    <property type="match status" value="1"/>
</dbReference>
<dbReference type="InterPro" id="IPR012724">
    <property type="entry name" value="DnaJ"/>
</dbReference>
<feature type="domain" description="J" evidence="16">
    <location>
        <begin position="4"/>
        <end position="69"/>
    </location>
</feature>
<keyword evidence="4 14" id="KW-0235">DNA replication</keyword>
<comment type="subunit">
    <text evidence="2 14">Homodimer.</text>
</comment>
<comment type="function">
    <text evidence="11 14">Participates actively in the response to hyperosmotic and heat shock by preventing the aggregation of stress-denatured proteins and by disaggregating proteins, also in an autonomous, DnaK-independent fashion. Unfolded proteins bind initially to DnaJ; upon interaction with the DnaJ-bound protein, DnaK hydrolyzes its bound ATP, resulting in the formation of a stable complex. GrpE releases ADP from DnaK; ATP binding to DnaK triggers the release of the substrate protein, thus completing the reaction cycle. Several rounds of ATP-dependent interactions between DnaJ, DnaK and GrpE are required for fully efficient folding. Also involved, together with DnaK and GrpE, in the DNA replication of plasmids through activation of initiation proteins.</text>
</comment>
<dbReference type="GO" id="GO:0009408">
    <property type="term" value="P:response to heat"/>
    <property type="evidence" value="ECO:0007669"/>
    <property type="project" value="InterPro"/>
</dbReference>
<dbReference type="NCBIfam" id="NF008035">
    <property type="entry name" value="PRK10767.1"/>
    <property type="match status" value="1"/>
</dbReference>
<keyword evidence="10 14" id="KW-0143">Chaperone</keyword>
<dbReference type="GO" id="GO:0042026">
    <property type="term" value="P:protein refolding"/>
    <property type="evidence" value="ECO:0007669"/>
    <property type="project" value="TreeGrafter"/>
</dbReference>
<dbReference type="InterPro" id="IPR036869">
    <property type="entry name" value="J_dom_sf"/>
</dbReference>
<dbReference type="HAMAP" id="MF_01152">
    <property type="entry name" value="DnaJ"/>
    <property type="match status" value="1"/>
</dbReference>
<accession>A0A840V0K2</accession>
<keyword evidence="6 14" id="KW-0677">Repeat</keyword>
<dbReference type="FunFam" id="2.10.230.10:FF:000002">
    <property type="entry name" value="Molecular chaperone DnaJ"/>
    <property type="match status" value="1"/>
</dbReference>
<dbReference type="Gene3D" id="2.10.230.10">
    <property type="entry name" value="Heat shock protein DnaJ, cysteine-rich domain"/>
    <property type="match status" value="1"/>
</dbReference>
<feature type="binding site" evidence="14">
    <location>
        <position position="149"/>
    </location>
    <ligand>
        <name>Zn(2+)</name>
        <dbReference type="ChEBI" id="CHEBI:29105"/>
        <label>1</label>
    </ligand>
</feature>
<evidence type="ECO:0000256" key="15">
    <source>
        <dbReference type="PROSITE-ProRule" id="PRU00546"/>
    </source>
</evidence>
<dbReference type="AlphaFoldDB" id="A0A840V0K2"/>
<evidence type="ECO:0000256" key="14">
    <source>
        <dbReference type="HAMAP-Rule" id="MF_01152"/>
    </source>
</evidence>
<feature type="binding site" evidence="14">
    <location>
        <position position="188"/>
    </location>
    <ligand>
        <name>Zn(2+)</name>
        <dbReference type="ChEBI" id="CHEBI:29105"/>
        <label>2</label>
    </ligand>
</feature>
<evidence type="ECO:0000256" key="13">
    <source>
        <dbReference type="ARBA" id="ARBA00067609"/>
    </source>
</evidence>
<dbReference type="FunFam" id="2.60.260.20:FF:000004">
    <property type="entry name" value="Molecular chaperone DnaJ"/>
    <property type="match status" value="1"/>
</dbReference>
<comment type="domain">
    <text evidence="14">The J domain is necessary and sufficient to stimulate DnaK ATPase activity. Zinc center 1 plays an important role in the autonomous, DnaK-independent chaperone activity of DnaJ. Zinc center 2 is essential for interaction with DnaK and for DnaJ activity.</text>
</comment>
<feature type="binding site" evidence="14">
    <location>
        <position position="166"/>
    </location>
    <ligand>
        <name>Zn(2+)</name>
        <dbReference type="ChEBI" id="CHEBI:29105"/>
        <label>2</label>
    </ligand>
</feature>
<evidence type="ECO:0000259" key="16">
    <source>
        <dbReference type="PROSITE" id="PS50076"/>
    </source>
</evidence>
<reference evidence="18 19" key="1">
    <citation type="submission" date="2020-08" db="EMBL/GenBank/DDBJ databases">
        <title>Genomic Encyclopedia of Type Strains, Phase IV (KMG-IV): sequencing the most valuable type-strain genomes for metagenomic binning, comparative biology and taxonomic classification.</title>
        <authorList>
            <person name="Goeker M."/>
        </authorList>
    </citation>
    <scope>NUCLEOTIDE SEQUENCE [LARGE SCALE GENOMIC DNA]</scope>
    <source>
        <strain evidence="18 19">DSM 28570</strain>
    </source>
</reference>
<gene>
    <name evidence="14" type="primary">dnaJ</name>
    <name evidence="18" type="ORF">HNQ81_000448</name>
</gene>
<comment type="cofactor">
    <cofactor evidence="14">
        <name>Zn(2+)</name>
        <dbReference type="ChEBI" id="CHEBI:29105"/>
    </cofactor>
    <text evidence="14">Binds 2 Zn(2+) ions per monomer.</text>
</comment>
<dbReference type="InterPro" id="IPR036410">
    <property type="entry name" value="HSP_DnaJ_Cys-rich_dom_sf"/>
</dbReference>
<comment type="caution">
    <text evidence="18">The sequence shown here is derived from an EMBL/GenBank/DDBJ whole genome shotgun (WGS) entry which is preliminary data.</text>
</comment>
<dbReference type="GO" id="GO:0005524">
    <property type="term" value="F:ATP binding"/>
    <property type="evidence" value="ECO:0007669"/>
    <property type="project" value="InterPro"/>
</dbReference>
<dbReference type="GO" id="GO:0005737">
    <property type="term" value="C:cytoplasm"/>
    <property type="evidence" value="ECO:0007669"/>
    <property type="project" value="UniProtKB-SubCell"/>
</dbReference>
<evidence type="ECO:0000256" key="11">
    <source>
        <dbReference type="ARBA" id="ARBA00053423"/>
    </source>
</evidence>
<evidence type="ECO:0000259" key="17">
    <source>
        <dbReference type="PROSITE" id="PS51188"/>
    </source>
</evidence>
<evidence type="ECO:0000256" key="5">
    <source>
        <dbReference type="ARBA" id="ARBA00022723"/>
    </source>
</evidence>
<dbReference type="GO" id="GO:0008270">
    <property type="term" value="F:zinc ion binding"/>
    <property type="evidence" value="ECO:0007669"/>
    <property type="project" value="UniProtKB-UniRule"/>
</dbReference>
<feature type="repeat" description="CXXCXGXG motif" evidence="14">
    <location>
        <begin position="146"/>
        <end position="153"/>
    </location>
</feature>
<dbReference type="Pfam" id="PF00226">
    <property type="entry name" value="DnaJ"/>
    <property type="match status" value="1"/>
</dbReference>
<dbReference type="PROSITE" id="PS50076">
    <property type="entry name" value="DNAJ_2"/>
    <property type="match status" value="1"/>
</dbReference>
<dbReference type="InterPro" id="IPR001305">
    <property type="entry name" value="HSP_DnaJ_Cys-rich_dom"/>
</dbReference>
<feature type="repeat" description="CXXCXGXG motif" evidence="14">
    <location>
        <begin position="199"/>
        <end position="206"/>
    </location>
</feature>
<feature type="binding site" evidence="14">
    <location>
        <position position="202"/>
    </location>
    <ligand>
        <name>Zn(2+)</name>
        <dbReference type="ChEBI" id="CHEBI:29105"/>
        <label>1</label>
    </ligand>
</feature>
<dbReference type="CDD" id="cd06257">
    <property type="entry name" value="DnaJ"/>
    <property type="match status" value="1"/>
</dbReference>
<dbReference type="NCBIfam" id="TIGR02349">
    <property type="entry name" value="DnaJ_bact"/>
    <property type="match status" value="1"/>
</dbReference>
<dbReference type="Pfam" id="PF00684">
    <property type="entry name" value="DnaJ_CXXCXGXG"/>
    <property type="match status" value="1"/>
</dbReference>
<dbReference type="SUPFAM" id="SSF49493">
    <property type="entry name" value="HSP40/DnaJ peptide-binding domain"/>
    <property type="match status" value="2"/>
</dbReference>
<dbReference type="EMBL" id="JACHEO010000001">
    <property type="protein sequence ID" value="MBB5346741.1"/>
    <property type="molecule type" value="Genomic_DNA"/>
</dbReference>
<dbReference type="Pfam" id="PF01556">
    <property type="entry name" value="DnaJ_C"/>
    <property type="match status" value="1"/>
</dbReference>
<comment type="similarity">
    <text evidence="12 14">Belongs to the DnaJ family.</text>
</comment>
<dbReference type="PANTHER" id="PTHR43096">
    <property type="entry name" value="DNAJ HOMOLOG 1, MITOCHONDRIAL-RELATED"/>
    <property type="match status" value="1"/>
</dbReference>
<keyword evidence="9 14" id="KW-0346">Stress response</keyword>
<sequence length="373" mass="41298">MSTDYYEILSVSRNAGVAEIKKAYRKLAMKYHPDRNPDDKEAEARFKECTEAYEVLSDEKKRQIYDTYGHDGLKNSGYRGPGNFEDVFSSFGDIFGDLFGFGGGRGQARRDGPIQGNDLRYDLSVTFMEAVHGASKEVELTRRDTCWTCDGTGARPGHPKTTCPTCNGRGQVIRSQGFFQVSTTCPTCRGEGQLITDPCGDCDGVGLVEQTKKVIIKIPAGVDTGARMRLRAEGEGGRRGGQAGDLYVIIHVQDHEFFKRDGDTIYCRLPVSMIHAALGTTVEVPTVHGKKKLDIPAGSQSGDIFTLRKEGVPSLRGHGRGDMIVELQVQTPTNLCEEQKEALRKFDTLCEKHGQHKEREGFFTRLFNEVLGK</sequence>
<feature type="binding site" evidence="14">
    <location>
        <position position="146"/>
    </location>
    <ligand>
        <name>Zn(2+)</name>
        <dbReference type="ChEBI" id="CHEBI:29105"/>
        <label>1</label>
    </ligand>
</feature>
<dbReference type="SUPFAM" id="SSF46565">
    <property type="entry name" value="Chaperone J-domain"/>
    <property type="match status" value="1"/>
</dbReference>
<dbReference type="InterPro" id="IPR008971">
    <property type="entry name" value="HSP40/DnaJ_pept-bd"/>
</dbReference>
<dbReference type="PRINTS" id="PR00625">
    <property type="entry name" value="JDOMAIN"/>
</dbReference>
<dbReference type="InterPro" id="IPR002939">
    <property type="entry name" value="DnaJ_C"/>
</dbReference>
<evidence type="ECO:0000256" key="7">
    <source>
        <dbReference type="ARBA" id="ARBA00022771"/>
    </source>
</evidence>
<dbReference type="FunFam" id="1.10.287.110:FF:000034">
    <property type="entry name" value="Chaperone protein DnaJ"/>
    <property type="match status" value="1"/>
</dbReference>
<organism evidence="18 19">
    <name type="scientific">Desulfoprunum benzoelyticum</name>
    <dbReference type="NCBI Taxonomy" id="1506996"/>
    <lineage>
        <taxon>Bacteria</taxon>
        <taxon>Pseudomonadati</taxon>
        <taxon>Thermodesulfobacteriota</taxon>
        <taxon>Desulfobulbia</taxon>
        <taxon>Desulfobulbales</taxon>
        <taxon>Desulfobulbaceae</taxon>
        <taxon>Desulfoprunum</taxon>
    </lineage>
</organism>
<name>A0A840V0K2_9BACT</name>
<keyword evidence="3 14" id="KW-0963">Cytoplasm</keyword>
<feature type="binding site" evidence="14">
    <location>
        <position position="185"/>
    </location>
    <ligand>
        <name>Zn(2+)</name>
        <dbReference type="ChEBI" id="CHEBI:29105"/>
        <label>2</label>
    </ligand>
</feature>
<evidence type="ECO:0000256" key="9">
    <source>
        <dbReference type="ARBA" id="ARBA00023016"/>
    </source>
</evidence>
<dbReference type="Gene3D" id="1.10.287.110">
    <property type="entry name" value="DnaJ domain"/>
    <property type="match status" value="1"/>
</dbReference>
<evidence type="ECO:0000313" key="19">
    <source>
        <dbReference type="Proteomes" id="UP000539642"/>
    </source>
</evidence>
<feature type="zinc finger region" description="CR-type" evidence="15">
    <location>
        <begin position="133"/>
        <end position="211"/>
    </location>
</feature>
<dbReference type="PROSITE" id="PS51188">
    <property type="entry name" value="ZF_CR"/>
    <property type="match status" value="1"/>
</dbReference>
<keyword evidence="5 14" id="KW-0479">Metal-binding</keyword>
<dbReference type="Gene3D" id="2.60.260.20">
    <property type="entry name" value="Urease metallochaperone UreE, N-terminal domain"/>
    <property type="match status" value="2"/>
</dbReference>
<evidence type="ECO:0000313" key="18">
    <source>
        <dbReference type="EMBL" id="MBB5346741.1"/>
    </source>
</evidence>
<evidence type="ECO:0000256" key="12">
    <source>
        <dbReference type="ARBA" id="ARBA00061004"/>
    </source>
</evidence>
<dbReference type="SMART" id="SM00271">
    <property type="entry name" value="DnaJ"/>
    <property type="match status" value="1"/>
</dbReference>
<evidence type="ECO:0000256" key="3">
    <source>
        <dbReference type="ARBA" id="ARBA00022490"/>
    </source>
</evidence>
<feature type="binding site" evidence="14">
    <location>
        <position position="163"/>
    </location>
    <ligand>
        <name>Zn(2+)</name>
        <dbReference type="ChEBI" id="CHEBI:29105"/>
        <label>2</label>
    </ligand>
</feature>
<dbReference type="Proteomes" id="UP000539642">
    <property type="component" value="Unassembled WGS sequence"/>
</dbReference>
<dbReference type="GO" id="GO:0006260">
    <property type="term" value="P:DNA replication"/>
    <property type="evidence" value="ECO:0007669"/>
    <property type="project" value="UniProtKB-KW"/>
</dbReference>
<keyword evidence="7 14" id="KW-0863">Zinc-finger</keyword>
<dbReference type="GO" id="GO:0051082">
    <property type="term" value="F:unfolded protein binding"/>
    <property type="evidence" value="ECO:0007669"/>
    <property type="project" value="UniProtKB-UniRule"/>
</dbReference>
<evidence type="ECO:0000256" key="10">
    <source>
        <dbReference type="ARBA" id="ARBA00023186"/>
    </source>
</evidence>
<evidence type="ECO:0000256" key="2">
    <source>
        <dbReference type="ARBA" id="ARBA00011738"/>
    </source>
</evidence>
<feature type="binding site" evidence="14">
    <location>
        <position position="199"/>
    </location>
    <ligand>
        <name>Zn(2+)</name>
        <dbReference type="ChEBI" id="CHEBI:29105"/>
        <label>1</label>
    </ligand>
</feature>
<evidence type="ECO:0000256" key="4">
    <source>
        <dbReference type="ARBA" id="ARBA00022705"/>
    </source>
</evidence>
<dbReference type="CDD" id="cd10719">
    <property type="entry name" value="DnaJ_zf"/>
    <property type="match status" value="1"/>
</dbReference>
<feature type="repeat" description="CXXCXGXG motif" evidence="14">
    <location>
        <begin position="163"/>
        <end position="170"/>
    </location>
</feature>